<dbReference type="InterPro" id="IPR050087">
    <property type="entry name" value="AON_synthase_class-II"/>
</dbReference>
<feature type="domain" description="Aminotransferase class I/classII large" evidence="4">
    <location>
        <begin position="36"/>
        <end position="371"/>
    </location>
</feature>
<keyword evidence="6" id="KW-1185">Reference proteome</keyword>
<dbReference type="InterPro" id="IPR015424">
    <property type="entry name" value="PyrdxlP-dep_Trfase"/>
</dbReference>
<dbReference type="Proteomes" id="UP000887229">
    <property type="component" value="Unassembled WGS sequence"/>
</dbReference>
<dbReference type="SUPFAM" id="SSF53383">
    <property type="entry name" value="PLP-dependent transferases"/>
    <property type="match status" value="1"/>
</dbReference>
<evidence type="ECO:0000256" key="1">
    <source>
        <dbReference type="ARBA" id="ARBA00001933"/>
    </source>
</evidence>
<dbReference type="PANTHER" id="PTHR13693">
    <property type="entry name" value="CLASS II AMINOTRANSFERASE/8-AMINO-7-OXONONANOATE SYNTHASE"/>
    <property type="match status" value="1"/>
</dbReference>
<keyword evidence="2 5" id="KW-0808">Transferase</keyword>
<evidence type="ECO:0000313" key="5">
    <source>
        <dbReference type="EMBL" id="KAG9253430.1"/>
    </source>
</evidence>
<comment type="cofactor">
    <cofactor evidence="1">
        <name>pyridoxal 5'-phosphate</name>
        <dbReference type="ChEBI" id="CHEBI:597326"/>
    </cofactor>
</comment>
<proteinExistence type="predicted"/>
<dbReference type="GO" id="GO:0009102">
    <property type="term" value="P:biotin biosynthetic process"/>
    <property type="evidence" value="ECO:0007669"/>
    <property type="project" value="TreeGrafter"/>
</dbReference>
<name>A0A9P7ZKU8_9HYPO</name>
<keyword evidence="3" id="KW-0663">Pyridoxal phosphate</keyword>
<accession>A0A9P7ZKU8</accession>
<dbReference type="OrthoDB" id="2382073at2759"/>
<comment type="caution">
    <text evidence="5">The sequence shown here is derived from an EMBL/GenBank/DDBJ whole genome shotgun (WGS) entry which is preliminary data.</text>
</comment>
<dbReference type="Pfam" id="PF00155">
    <property type="entry name" value="Aminotran_1_2"/>
    <property type="match status" value="1"/>
</dbReference>
<dbReference type="InterPro" id="IPR015421">
    <property type="entry name" value="PyrdxlP-dep_Trfase_major"/>
</dbReference>
<evidence type="ECO:0000256" key="2">
    <source>
        <dbReference type="ARBA" id="ARBA00022679"/>
    </source>
</evidence>
<dbReference type="InterPro" id="IPR004839">
    <property type="entry name" value="Aminotransferase_I/II_large"/>
</dbReference>
<dbReference type="AlphaFoldDB" id="A0A9P7ZKU8"/>
<organism evidence="5 6">
    <name type="scientific">Emericellopsis atlantica</name>
    <dbReference type="NCBI Taxonomy" id="2614577"/>
    <lineage>
        <taxon>Eukaryota</taxon>
        <taxon>Fungi</taxon>
        <taxon>Dikarya</taxon>
        <taxon>Ascomycota</taxon>
        <taxon>Pezizomycotina</taxon>
        <taxon>Sordariomycetes</taxon>
        <taxon>Hypocreomycetidae</taxon>
        <taxon>Hypocreales</taxon>
        <taxon>Bionectriaceae</taxon>
        <taxon>Emericellopsis</taxon>
    </lineage>
</organism>
<sequence>MENLTGRVDTYFRTRTRGQKGIIRDLIMTEDAHHDITLCDNDYLNLVHHPHILAAQIEDLKSSAGRGAVYSPLFLSRETMNPHTQLEDDLGAWYGKDCYLAQSGYAANVGLMHALCLPGTNVYADMFVHMSFYDGLAARKVRLHRCQLNDAADMEDKIRQHGPGLILVESLYSVSGDFAPLVDMVRLRNEYGCLLVVDESHSLGVYGAKGLVHLHGLQDEVDYVTASLAKAFSTRAGVVFGRHGLFVKEHSFPNIFSSALLRNDIVRIRAAWEVICDADDRRARLLDVSRRLRSELGEVSRLASVSGTLPSPIVSLCADDEEQMARLHRHLSKKGILGAPFFPPATSPKHPVLRLTVHANIRQEDVRRIVEGVASFYAITARLV</sequence>
<dbReference type="GeneID" id="70288543"/>
<evidence type="ECO:0000256" key="3">
    <source>
        <dbReference type="ARBA" id="ARBA00022898"/>
    </source>
</evidence>
<protein>
    <submittedName>
        <fullName evidence="5">Pyridoxal phosphate-dependent transferase</fullName>
    </submittedName>
</protein>
<dbReference type="Gene3D" id="3.40.640.10">
    <property type="entry name" value="Type I PLP-dependent aspartate aminotransferase-like (Major domain)"/>
    <property type="match status" value="1"/>
</dbReference>
<gene>
    <name evidence="5" type="ORF">F5Z01DRAFT_138808</name>
</gene>
<reference evidence="5" key="1">
    <citation type="journal article" date="2021" name="IMA Fungus">
        <title>Genomic characterization of three marine fungi, including Emericellopsis atlantica sp. nov. with signatures of a generalist lifestyle and marine biomass degradation.</title>
        <authorList>
            <person name="Hagestad O.C."/>
            <person name="Hou L."/>
            <person name="Andersen J.H."/>
            <person name="Hansen E.H."/>
            <person name="Altermark B."/>
            <person name="Li C."/>
            <person name="Kuhnert E."/>
            <person name="Cox R.J."/>
            <person name="Crous P.W."/>
            <person name="Spatafora J.W."/>
            <person name="Lail K."/>
            <person name="Amirebrahimi M."/>
            <person name="Lipzen A."/>
            <person name="Pangilinan J."/>
            <person name="Andreopoulos W."/>
            <person name="Hayes R.D."/>
            <person name="Ng V."/>
            <person name="Grigoriev I.V."/>
            <person name="Jackson S.A."/>
            <person name="Sutton T.D.S."/>
            <person name="Dobson A.D.W."/>
            <person name="Rama T."/>
        </authorList>
    </citation>
    <scope>NUCLEOTIDE SEQUENCE</scope>
    <source>
        <strain evidence="5">TS7</strain>
    </source>
</reference>
<evidence type="ECO:0000259" key="4">
    <source>
        <dbReference type="Pfam" id="PF00155"/>
    </source>
</evidence>
<dbReference type="Gene3D" id="3.90.1150.10">
    <property type="entry name" value="Aspartate Aminotransferase, domain 1"/>
    <property type="match status" value="1"/>
</dbReference>
<dbReference type="GO" id="GO:0008710">
    <property type="term" value="F:8-amino-7-oxononanoate synthase activity"/>
    <property type="evidence" value="ECO:0007669"/>
    <property type="project" value="TreeGrafter"/>
</dbReference>
<dbReference type="EMBL" id="MU251257">
    <property type="protein sequence ID" value="KAG9253430.1"/>
    <property type="molecule type" value="Genomic_DNA"/>
</dbReference>
<dbReference type="GO" id="GO:0030170">
    <property type="term" value="F:pyridoxal phosphate binding"/>
    <property type="evidence" value="ECO:0007669"/>
    <property type="project" value="InterPro"/>
</dbReference>
<dbReference type="PANTHER" id="PTHR13693:SF100">
    <property type="entry name" value="8-AMINO-7-OXONONANOATE SYNTHASE"/>
    <property type="match status" value="1"/>
</dbReference>
<dbReference type="InterPro" id="IPR015422">
    <property type="entry name" value="PyrdxlP-dep_Trfase_small"/>
</dbReference>
<dbReference type="RefSeq" id="XP_046117354.1">
    <property type="nucleotide sequence ID" value="XM_046257640.1"/>
</dbReference>
<evidence type="ECO:0000313" key="6">
    <source>
        <dbReference type="Proteomes" id="UP000887229"/>
    </source>
</evidence>